<gene>
    <name evidence="2" type="ORF">EVAR_42734_1</name>
</gene>
<dbReference type="Proteomes" id="UP000299102">
    <property type="component" value="Unassembled WGS sequence"/>
</dbReference>
<protein>
    <submittedName>
        <fullName evidence="2">Uncharacterized protein</fullName>
    </submittedName>
</protein>
<evidence type="ECO:0000313" key="2">
    <source>
        <dbReference type="EMBL" id="GBP62919.1"/>
    </source>
</evidence>
<dbReference type="AlphaFoldDB" id="A0A4C1XKV9"/>
<proteinExistence type="predicted"/>
<feature type="compositionally biased region" description="Basic and acidic residues" evidence="1">
    <location>
        <begin position="8"/>
        <end position="18"/>
    </location>
</feature>
<evidence type="ECO:0000313" key="3">
    <source>
        <dbReference type="Proteomes" id="UP000299102"/>
    </source>
</evidence>
<feature type="region of interest" description="Disordered" evidence="1">
    <location>
        <begin position="1"/>
        <end position="26"/>
    </location>
</feature>
<keyword evidence="3" id="KW-1185">Reference proteome</keyword>
<comment type="caution">
    <text evidence="2">The sequence shown here is derived from an EMBL/GenBank/DDBJ whole genome shotgun (WGS) entry which is preliminary data.</text>
</comment>
<accession>A0A4C1XKV9</accession>
<name>A0A4C1XKV9_EUMVA</name>
<dbReference type="EMBL" id="BGZK01000853">
    <property type="protein sequence ID" value="GBP62919.1"/>
    <property type="molecule type" value="Genomic_DNA"/>
</dbReference>
<evidence type="ECO:0000256" key="1">
    <source>
        <dbReference type="SAM" id="MobiDB-lite"/>
    </source>
</evidence>
<feature type="region of interest" description="Disordered" evidence="1">
    <location>
        <begin position="54"/>
        <end position="87"/>
    </location>
</feature>
<reference evidence="2 3" key="1">
    <citation type="journal article" date="2019" name="Commun. Biol.">
        <title>The bagworm genome reveals a unique fibroin gene that provides high tensile strength.</title>
        <authorList>
            <person name="Kono N."/>
            <person name="Nakamura H."/>
            <person name="Ohtoshi R."/>
            <person name="Tomita M."/>
            <person name="Numata K."/>
            <person name="Arakawa K."/>
        </authorList>
    </citation>
    <scope>NUCLEOTIDE SEQUENCE [LARGE SCALE GENOMIC DNA]</scope>
</reference>
<sequence length="101" mass="11869">MNLFKPKSRPESETKEGPGMESKAGRRIVVDVRGVEEFFLCARGRRWRRKLLSETNERYSSRASNKGRDVRLNSAIDEKKQQRQRRGRLLVFCRDPAGFKR</sequence>
<organism evidence="2 3">
    <name type="scientific">Eumeta variegata</name>
    <name type="common">Bagworm moth</name>
    <name type="synonym">Eumeta japonica</name>
    <dbReference type="NCBI Taxonomy" id="151549"/>
    <lineage>
        <taxon>Eukaryota</taxon>
        <taxon>Metazoa</taxon>
        <taxon>Ecdysozoa</taxon>
        <taxon>Arthropoda</taxon>
        <taxon>Hexapoda</taxon>
        <taxon>Insecta</taxon>
        <taxon>Pterygota</taxon>
        <taxon>Neoptera</taxon>
        <taxon>Endopterygota</taxon>
        <taxon>Lepidoptera</taxon>
        <taxon>Glossata</taxon>
        <taxon>Ditrysia</taxon>
        <taxon>Tineoidea</taxon>
        <taxon>Psychidae</taxon>
        <taxon>Oiketicinae</taxon>
        <taxon>Eumeta</taxon>
    </lineage>
</organism>
<feature type="compositionally biased region" description="Basic and acidic residues" evidence="1">
    <location>
        <begin position="54"/>
        <end position="81"/>
    </location>
</feature>